<name>A0A1F7JD23_9BACT</name>
<evidence type="ECO:0000313" key="1">
    <source>
        <dbReference type="EMBL" id="OGK53501.1"/>
    </source>
</evidence>
<protein>
    <submittedName>
        <fullName evidence="1">Uncharacterized protein</fullName>
    </submittedName>
</protein>
<dbReference type="AlphaFoldDB" id="A0A1F7JD23"/>
<accession>A0A1F7JD23</accession>
<comment type="caution">
    <text evidence="1">The sequence shown here is derived from an EMBL/GenBank/DDBJ whole genome shotgun (WGS) entry which is preliminary data.</text>
</comment>
<sequence length="242" mass="27103">MTANINIPEEAKLLVKEAENIEIGDPLYEVGKEDIFQINIAEKLKIKPQNIFQYLNKVIGENVKSGELLASRKGVIKTTKVFSPRESIIKEISHLDGIMTLSTSGKNASKKHTTKAFFKGKIKTISNHQILVEIKNPLPVEVRAIQCDFGGEGAYLTEKNDYFTIDAHQIFDKVVITSELKSHLAIKCEAIGAAGFFFLKTKIDNDIPDATIIADDDFKKIVEERKKYVLVSKKDGLAIFYD</sequence>
<evidence type="ECO:0000313" key="2">
    <source>
        <dbReference type="Proteomes" id="UP000177418"/>
    </source>
</evidence>
<dbReference type="Proteomes" id="UP000177418">
    <property type="component" value="Unassembled WGS sequence"/>
</dbReference>
<gene>
    <name evidence="1" type="ORF">A3H78_04730</name>
</gene>
<organism evidence="1 2">
    <name type="scientific">Candidatus Roizmanbacteria bacterium RIFCSPLOWO2_02_FULL_36_11</name>
    <dbReference type="NCBI Taxonomy" id="1802071"/>
    <lineage>
        <taxon>Bacteria</taxon>
        <taxon>Candidatus Roizmaniibacteriota</taxon>
    </lineage>
</organism>
<reference evidence="1 2" key="1">
    <citation type="journal article" date="2016" name="Nat. Commun.">
        <title>Thousands of microbial genomes shed light on interconnected biogeochemical processes in an aquifer system.</title>
        <authorList>
            <person name="Anantharaman K."/>
            <person name="Brown C.T."/>
            <person name="Hug L.A."/>
            <person name="Sharon I."/>
            <person name="Castelle C.J."/>
            <person name="Probst A.J."/>
            <person name="Thomas B.C."/>
            <person name="Singh A."/>
            <person name="Wilkins M.J."/>
            <person name="Karaoz U."/>
            <person name="Brodie E.L."/>
            <person name="Williams K.H."/>
            <person name="Hubbard S.S."/>
            <person name="Banfield J.F."/>
        </authorList>
    </citation>
    <scope>NUCLEOTIDE SEQUENCE [LARGE SCALE GENOMIC DNA]</scope>
</reference>
<proteinExistence type="predicted"/>
<dbReference type="EMBL" id="MGAV01000018">
    <property type="protein sequence ID" value="OGK53501.1"/>
    <property type="molecule type" value="Genomic_DNA"/>
</dbReference>